<evidence type="ECO:0000313" key="3">
    <source>
        <dbReference type="Proteomes" id="UP000219563"/>
    </source>
</evidence>
<organism evidence="2 3">
    <name type="scientific">Pseudobutyrivibrio ruminis DSM 9787</name>
    <dbReference type="NCBI Taxonomy" id="1123011"/>
    <lineage>
        <taxon>Bacteria</taxon>
        <taxon>Bacillati</taxon>
        <taxon>Bacillota</taxon>
        <taxon>Clostridia</taxon>
        <taxon>Lachnospirales</taxon>
        <taxon>Lachnospiraceae</taxon>
        <taxon>Pseudobutyrivibrio</taxon>
    </lineage>
</organism>
<dbReference type="EMBL" id="OBMR01000003">
    <property type="protein sequence ID" value="SOB96518.1"/>
    <property type="molecule type" value="Genomic_DNA"/>
</dbReference>
<accession>A0A285RRZ0</accession>
<dbReference type="AlphaFoldDB" id="A0A285RRZ0"/>
<evidence type="ECO:0000256" key="1">
    <source>
        <dbReference type="SAM" id="MobiDB-lite"/>
    </source>
</evidence>
<gene>
    <name evidence="2" type="ORF">SAMN02910411_1101</name>
</gene>
<evidence type="ECO:0000313" key="2">
    <source>
        <dbReference type="EMBL" id="SOB96518.1"/>
    </source>
</evidence>
<proteinExistence type="predicted"/>
<feature type="region of interest" description="Disordered" evidence="1">
    <location>
        <begin position="67"/>
        <end position="86"/>
    </location>
</feature>
<dbReference type="Proteomes" id="UP000219563">
    <property type="component" value="Unassembled WGS sequence"/>
</dbReference>
<dbReference type="RefSeq" id="WP_097075746.1">
    <property type="nucleotide sequence ID" value="NZ_OBMR01000003.1"/>
</dbReference>
<dbReference type="InterPro" id="IPR025464">
    <property type="entry name" value="DUF4315"/>
</dbReference>
<sequence length="86" mass="9861">MAERLDKIKADLEAAKEKRAWWDNRIRYLEKKLSDEEKTIVHDIVKAADLTPEELAQVIAYAKNHLPGNAPITATTEDSKEEIDEE</sequence>
<reference evidence="2 3" key="1">
    <citation type="submission" date="2017-08" db="EMBL/GenBank/DDBJ databases">
        <authorList>
            <person name="de Groot N.N."/>
        </authorList>
    </citation>
    <scope>NUCLEOTIDE SEQUENCE [LARGE SCALE GENOMIC DNA]</scope>
    <source>
        <strain evidence="2 3">DSM 9787</strain>
    </source>
</reference>
<protein>
    <recommendedName>
        <fullName evidence="4">DUF4315 family protein</fullName>
    </recommendedName>
</protein>
<name>A0A285RRZ0_9FIRM</name>
<evidence type="ECO:0008006" key="4">
    <source>
        <dbReference type="Google" id="ProtNLM"/>
    </source>
</evidence>
<dbReference type="Pfam" id="PF14193">
    <property type="entry name" value="DUF4315"/>
    <property type="match status" value="1"/>
</dbReference>